<evidence type="ECO:0000313" key="3">
    <source>
        <dbReference type="EMBL" id="QHU04351.1"/>
    </source>
</evidence>
<evidence type="ECO:0000256" key="2">
    <source>
        <dbReference type="SAM" id="MobiDB-lite"/>
    </source>
</evidence>
<feature type="coiled-coil region" evidence="1">
    <location>
        <begin position="264"/>
        <end position="291"/>
    </location>
</feature>
<feature type="compositionally biased region" description="Basic and acidic residues" evidence="2">
    <location>
        <begin position="232"/>
        <end position="244"/>
    </location>
</feature>
<dbReference type="AlphaFoldDB" id="A0A6C0JHA6"/>
<accession>A0A6C0JHA6</accession>
<sequence length="293" mass="34241">MSTSNFLEKDNIELMWEVLTDEPLIKQLCNSEIKLKNIMHIFESNLRDFFVTEKNNCNNLVELNKKYILLIINYIIKTHQNQYANTAQGSGTTNQYKKIRIHEEEPIKQSITYEDIHNDRMTIFEKELNQKQEEFTSAMALQVPPVPNFSDNLDQPISEIEVEIKRIQEQRNYDIEIINNTNKNGNAYIDENWLKPQETSIKNEKLIKISATSNSGSNSTNSTSITNTNRHISWEDEQQNKSEEQEALNIFGKLKKITSTDNSVPNYQIQIDDLKKEISTLNEKLDIFLQKYK</sequence>
<dbReference type="EMBL" id="MN740396">
    <property type="protein sequence ID" value="QHU04351.1"/>
    <property type="molecule type" value="Genomic_DNA"/>
</dbReference>
<reference evidence="3" key="1">
    <citation type="journal article" date="2020" name="Nature">
        <title>Giant virus diversity and host interactions through global metagenomics.</title>
        <authorList>
            <person name="Schulz F."/>
            <person name="Roux S."/>
            <person name="Paez-Espino D."/>
            <person name="Jungbluth S."/>
            <person name="Walsh D.A."/>
            <person name="Denef V.J."/>
            <person name="McMahon K.D."/>
            <person name="Konstantinidis K.T."/>
            <person name="Eloe-Fadrosh E.A."/>
            <person name="Kyrpides N.C."/>
            <person name="Woyke T."/>
        </authorList>
    </citation>
    <scope>NUCLEOTIDE SEQUENCE</scope>
    <source>
        <strain evidence="3">GVMAG-M-3300027708-39</strain>
    </source>
</reference>
<feature type="region of interest" description="Disordered" evidence="2">
    <location>
        <begin position="212"/>
        <end position="244"/>
    </location>
</feature>
<name>A0A6C0JHA6_9ZZZZ</name>
<evidence type="ECO:0000256" key="1">
    <source>
        <dbReference type="SAM" id="Coils"/>
    </source>
</evidence>
<protein>
    <submittedName>
        <fullName evidence="3">Uncharacterized protein</fullName>
    </submittedName>
</protein>
<organism evidence="3">
    <name type="scientific">viral metagenome</name>
    <dbReference type="NCBI Taxonomy" id="1070528"/>
    <lineage>
        <taxon>unclassified sequences</taxon>
        <taxon>metagenomes</taxon>
        <taxon>organismal metagenomes</taxon>
    </lineage>
</organism>
<proteinExistence type="predicted"/>
<keyword evidence="1" id="KW-0175">Coiled coil</keyword>
<feature type="compositionally biased region" description="Low complexity" evidence="2">
    <location>
        <begin position="212"/>
        <end position="229"/>
    </location>
</feature>